<keyword evidence="2 8" id="KW-0812">Transmembrane</keyword>
<evidence type="ECO:0000256" key="6">
    <source>
        <dbReference type="ARBA" id="ARBA00023136"/>
    </source>
</evidence>
<dbReference type="InterPro" id="IPR036770">
    <property type="entry name" value="Ankyrin_rpt-contain_sf"/>
</dbReference>
<evidence type="ECO:0000256" key="2">
    <source>
        <dbReference type="ARBA" id="ARBA00022692"/>
    </source>
</evidence>
<evidence type="ECO:0000256" key="7">
    <source>
        <dbReference type="PROSITE-ProRule" id="PRU00023"/>
    </source>
</evidence>
<dbReference type="EMBL" id="WJXA01000004">
    <property type="protein sequence ID" value="KAF7145911.1"/>
    <property type="molecule type" value="Genomic_DNA"/>
</dbReference>
<feature type="domain" description="PGG" evidence="9">
    <location>
        <begin position="601"/>
        <end position="712"/>
    </location>
</feature>
<accession>A0A834H082</accession>
<keyword evidence="3" id="KW-0677">Repeat</keyword>
<evidence type="ECO:0000256" key="1">
    <source>
        <dbReference type="ARBA" id="ARBA00004141"/>
    </source>
</evidence>
<gene>
    <name evidence="10" type="ORF">RHSIM_Rhsim04G0191900</name>
</gene>
<name>A0A834H082_RHOSS</name>
<sequence length="749" mass="84162">MKPNLYTSAMRGDVADLEQHKDVLEGELTPNHNTVLHVAVQFGHLDYVKVVLEACPSLLCRRNVKGETPLHMAARDGQAEIVEALIILAKETRELESGWGGVVKEMLRATNVDGDTALHMAARNCHLELGVRAKGRRYGDYGDWHDRATVEDIMSLLTVDREKAEEIMRAIKVNKEEVEEIMRATEVDRDTALHKATRNRLEKDLNRDSYLEVVKLLSKEDAEFQHLPNKFQETPLYLAAERGIMGVAIVDTLVETYKNNQLTYSGPYGRTALHAAALEDFTGRSTKKLLEWKKDLINQADEYGWIPLRYATCNGNKEGVKELLAMDGSQAYITTTNKGDQDTATSNGNENGVRELLVMDESGPYITITNKDDLDKALHIAAAYGHEHVIEELLRIAPDCWEMVNSKGQNALHIAVDMKRNSVIRYILGKSWVGQLINQKDNKGNTPLHLLIASDCNAYDQWELFRMEQLWEQLWEHHRADHHAFNGKNMTPVDLVWSDFMEERMSAFAERYIVFFNAIEDQWDLRIGGVWLLDGQWVIVFRDDIFLFWGITAGGGRNLACNSHVTLAKLEKARTREKQKKKEAKEKENKEAFELSVNLFQTIVIVAALIATITFAAAFTIPGGYDGNQGRDQGMAILSRAAAFKAFVITNTIAMVCSITSIFLCLTAMGYSLSAVEKAIGYYKIRYAGAVGLIIVSMFFLMIAFITATFAVLAHAIALAVSTCIIACFAFIGYVVELGKFIARFDRLE</sequence>
<keyword evidence="6 8" id="KW-0472">Membrane</keyword>
<comment type="subcellular location">
    <subcellularLocation>
        <location evidence="1">Membrane</location>
        <topology evidence="1">Multi-pass membrane protein</topology>
    </subcellularLocation>
</comment>
<dbReference type="Gene3D" id="1.25.40.20">
    <property type="entry name" value="Ankyrin repeat-containing domain"/>
    <property type="match status" value="3"/>
</dbReference>
<feature type="repeat" description="ANK" evidence="7">
    <location>
        <begin position="65"/>
        <end position="86"/>
    </location>
</feature>
<dbReference type="InterPro" id="IPR026961">
    <property type="entry name" value="PGG_dom"/>
</dbReference>
<dbReference type="SUPFAM" id="SSF48403">
    <property type="entry name" value="Ankyrin repeat"/>
    <property type="match status" value="2"/>
</dbReference>
<organism evidence="10 11">
    <name type="scientific">Rhododendron simsii</name>
    <name type="common">Sims's rhododendron</name>
    <dbReference type="NCBI Taxonomy" id="118357"/>
    <lineage>
        <taxon>Eukaryota</taxon>
        <taxon>Viridiplantae</taxon>
        <taxon>Streptophyta</taxon>
        <taxon>Embryophyta</taxon>
        <taxon>Tracheophyta</taxon>
        <taxon>Spermatophyta</taxon>
        <taxon>Magnoliopsida</taxon>
        <taxon>eudicotyledons</taxon>
        <taxon>Gunneridae</taxon>
        <taxon>Pentapetalae</taxon>
        <taxon>asterids</taxon>
        <taxon>Ericales</taxon>
        <taxon>Ericaceae</taxon>
        <taxon>Ericoideae</taxon>
        <taxon>Rhodoreae</taxon>
        <taxon>Rhododendron</taxon>
    </lineage>
</organism>
<proteinExistence type="predicted"/>
<evidence type="ECO:0000313" key="10">
    <source>
        <dbReference type="EMBL" id="KAF7145911.1"/>
    </source>
</evidence>
<evidence type="ECO:0000256" key="5">
    <source>
        <dbReference type="ARBA" id="ARBA00023043"/>
    </source>
</evidence>
<feature type="transmembrane region" description="Helical" evidence="8">
    <location>
        <begin position="712"/>
        <end position="736"/>
    </location>
</feature>
<evidence type="ECO:0000256" key="3">
    <source>
        <dbReference type="ARBA" id="ARBA00022737"/>
    </source>
</evidence>
<dbReference type="PANTHER" id="PTHR24186:SF50">
    <property type="entry name" value="ANKYRIN REPEAT-CONTAINING PROTEIN ITN1-LIKE ISOFORM X1"/>
    <property type="match status" value="1"/>
</dbReference>
<protein>
    <recommendedName>
        <fullName evidence="9">PGG domain-containing protein</fullName>
    </recommendedName>
</protein>
<dbReference type="Pfam" id="PF13962">
    <property type="entry name" value="PGG"/>
    <property type="match status" value="1"/>
</dbReference>
<dbReference type="Pfam" id="PF12796">
    <property type="entry name" value="Ank_2"/>
    <property type="match status" value="3"/>
</dbReference>
<dbReference type="OrthoDB" id="823504at2759"/>
<dbReference type="PANTHER" id="PTHR24186">
    <property type="entry name" value="PROTEIN PHOSPHATASE 1 REGULATORY SUBUNIT"/>
    <property type="match status" value="1"/>
</dbReference>
<evidence type="ECO:0000256" key="4">
    <source>
        <dbReference type="ARBA" id="ARBA00022989"/>
    </source>
</evidence>
<feature type="transmembrane region" description="Helical" evidence="8">
    <location>
        <begin position="641"/>
        <end position="666"/>
    </location>
</feature>
<reference evidence="10" key="1">
    <citation type="submission" date="2019-11" db="EMBL/GenBank/DDBJ databases">
        <authorList>
            <person name="Liu Y."/>
            <person name="Hou J."/>
            <person name="Li T.-Q."/>
            <person name="Guan C.-H."/>
            <person name="Wu X."/>
            <person name="Wu H.-Z."/>
            <person name="Ling F."/>
            <person name="Zhang R."/>
            <person name="Shi X.-G."/>
            <person name="Ren J.-P."/>
            <person name="Chen E.-F."/>
            <person name="Sun J.-M."/>
        </authorList>
    </citation>
    <scope>NUCLEOTIDE SEQUENCE</scope>
    <source>
        <strain evidence="10">Adult_tree_wgs_1</strain>
        <tissue evidence="10">Leaves</tissue>
    </source>
</reference>
<feature type="transmembrane region" description="Helical" evidence="8">
    <location>
        <begin position="687"/>
        <end position="706"/>
    </location>
</feature>
<dbReference type="AlphaFoldDB" id="A0A834H082"/>
<dbReference type="GO" id="GO:0005886">
    <property type="term" value="C:plasma membrane"/>
    <property type="evidence" value="ECO:0007669"/>
    <property type="project" value="TreeGrafter"/>
</dbReference>
<comment type="caution">
    <text evidence="10">The sequence shown here is derived from an EMBL/GenBank/DDBJ whole genome shotgun (WGS) entry which is preliminary data.</text>
</comment>
<evidence type="ECO:0000259" key="9">
    <source>
        <dbReference type="Pfam" id="PF13962"/>
    </source>
</evidence>
<dbReference type="PROSITE" id="PS50088">
    <property type="entry name" value="ANK_REPEAT"/>
    <property type="match status" value="1"/>
</dbReference>
<evidence type="ECO:0000313" key="11">
    <source>
        <dbReference type="Proteomes" id="UP000626092"/>
    </source>
</evidence>
<evidence type="ECO:0000256" key="8">
    <source>
        <dbReference type="SAM" id="Phobius"/>
    </source>
</evidence>
<dbReference type="SMART" id="SM00248">
    <property type="entry name" value="ANK"/>
    <property type="match status" value="8"/>
</dbReference>
<keyword evidence="4 8" id="KW-1133">Transmembrane helix</keyword>
<keyword evidence="5 7" id="KW-0040">ANK repeat</keyword>
<dbReference type="InterPro" id="IPR002110">
    <property type="entry name" value="Ankyrin_rpt"/>
</dbReference>
<keyword evidence="11" id="KW-1185">Reference proteome</keyword>
<dbReference type="Proteomes" id="UP000626092">
    <property type="component" value="Unassembled WGS sequence"/>
</dbReference>
<feature type="transmembrane region" description="Helical" evidence="8">
    <location>
        <begin position="595"/>
        <end position="621"/>
    </location>
</feature>
<dbReference type="PROSITE" id="PS50297">
    <property type="entry name" value="ANK_REP_REGION"/>
    <property type="match status" value="1"/>
</dbReference>